<dbReference type="CDD" id="cd00093">
    <property type="entry name" value="HTH_XRE"/>
    <property type="match status" value="1"/>
</dbReference>
<comment type="caution">
    <text evidence="3">The sequence shown here is derived from an EMBL/GenBank/DDBJ whole genome shotgun (WGS) entry which is preliminary data.</text>
</comment>
<dbReference type="SUPFAM" id="SSF48452">
    <property type="entry name" value="TPR-like"/>
    <property type="match status" value="2"/>
</dbReference>
<dbReference type="GO" id="GO:0003677">
    <property type="term" value="F:DNA binding"/>
    <property type="evidence" value="ECO:0007669"/>
    <property type="project" value="UniProtKB-KW"/>
</dbReference>
<sequence length="427" mass="46470">MTTSDLVGLRIKTVRRQRGLSQAQLAHPELSDSYVSLIESGKRTPTPAVLELLAQKLDCSLSYLINGVTAEQMEDIELALGYARLALENGEVTEARNRFAELLANANLTGLTALRQETQFGLALATEAAGDLAEATAILLKLREEELPLERRIELAMVLCRVYRESQRLSEAVEVGERMLTSNARLSWSDSLVELAATLLAAYVERGDLLRARQFAAELLNAADALGTPRSIVAANWNASAVAYATGHIEESLSFAERALAVQLENGHPRNVARMRVAYLRKRLKARPAEAESVRDALRAAVTEFEQTSTSTIDRGYVHVDLALAEYLTGDYDLAVKHATLGRDLVPKFGHAVGAEANLLLGKVYNAVGRSEEAAGHVASVRQWLTPLPDIRRSAATWYAAAESMEELGDSDGAVESYQRALACVGL</sequence>
<dbReference type="GO" id="GO:0003700">
    <property type="term" value="F:DNA-binding transcription factor activity"/>
    <property type="evidence" value="ECO:0007669"/>
    <property type="project" value="TreeGrafter"/>
</dbReference>
<dbReference type="PANTHER" id="PTHR46797:SF1">
    <property type="entry name" value="METHYLPHOSPHONATE SYNTHASE"/>
    <property type="match status" value="1"/>
</dbReference>
<dbReference type="Gene3D" id="1.10.260.40">
    <property type="entry name" value="lambda repressor-like DNA-binding domains"/>
    <property type="match status" value="1"/>
</dbReference>
<evidence type="ECO:0000313" key="4">
    <source>
        <dbReference type="Proteomes" id="UP000284824"/>
    </source>
</evidence>
<accession>A0A438M0A7</accession>
<feature type="domain" description="HTH cro/C1-type" evidence="2">
    <location>
        <begin position="11"/>
        <end position="64"/>
    </location>
</feature>
<dbReference type="AlphaFoldDB" id="A0A438M0A7"/>
<organism evidence="3 4">
    <name type="scientific">Nonomuraea polychroma</name>
    <dbReference type="NCBI Taxonomy" id="46176"/>
    <lineage>
        <taxon>Bacteria</taxon>
        <taxon>Bacillati</taxon>
        <taxon>Actinomycetota</taxon>
        <taxon>Actinomycetes</taxon>
        <taxon>Streptosporangiales</taxon>
        <taxon>Streptosporangiaceae</taxon>
        <taxon>Nonomuraea</taxon>
    </lineage>
</organism>
<dbReference type="PROSITE" id="PS50943">
    <property type="entry name" value="HTH_CROC1"/>
    <property type="match status" value="1"/>
</dbReference>
<dbReference type="InterPro" id="IPR050807">
    <property type="entry name" value="TransReg_Diox_bact_type"/>
</dbReference>
<dbReference type="SUPFAM" id="SSF47413">
    <property type="entry name" value="lambda repressor-like DNA-binding domains"/>
    <property type="match status" value="1"/>
</dbReference>
<keyword evidence="1" id="KW-0238">DNA-binding</keyword>
<dbReference type="GO" id="GO:0005829">
    <property type="term" value="C:cytosol"/>
    <property type="evidence" value="ECO:0007669"/>
    <property type="project" value="TreeGrafter"/>
</dbReference>
<dbReference type="EMBL" id="SAUN01000001">
    <property type="protein sequence ID" value="RVX39229.1"/>
    <property type="molecule type" value="Genomic_DNA"/>
</dbReference>
<dbReference type="PANTHER" id="PTHR46797">
    <property type="entry name" value="HTH-TYPE TRANSCRIPTIONAL REGULATOR"/>
    <property type="match status" value="1"/>
</dbReference>
<gene>
    <name evidence="3" type="ORF">EDD27_1577</name>
</gene>
<proteinExistence type="predicted"/>
<evidence type="ECO:0000256" key="1">
    <source>
        <dbReference type="ARBA" id="ARBA00023125"/>
    </source>
</evidence>
<evidence type="ECO:0000313" key="3">
    <source>
        <dbReference type="EMBL" id="RVX39229.1"/>
    </source>
</evidence>
<keyword evidence="4" id="KW-1185">Reference proteome</keyword>
<reference evidence="3 4" key="1">
    <citation type="submission" date="2019-01" db="EMBL/GenBank/DDBJ databases">
        <title>Sequencing the genomes of 1000 actinobacteria strains.</title>
        <authorList>
            <person name="Klenk H.-P."/>
        </authorList>
    </citation>
    <scope>NUCLEOTIDE SEQUENCE [LARGE SCALE GENOMIC DNA]</scope>
    <source>
        <strain evidence="3 4">DSM 43925</strain>
    </source>
</reference>
<evidence type="ECO:0000259" key="2">
    <source>
        <dbReference type="PROSITE" id="PS50943"/>
    </source>
</evidence>
<dbReference type="InterPro" id="IPR010982">
    <property type="entry name" value="Lambda_DNA-bd_dom_sf"/>
</dbReference>
<dbReference type="InterPro" id="IPR011990">
    <property type="entry name" value="TPR-like_helical_dom_sf"/>
</dbReference>
<protein>
    <submittedName>
        <fullName evidence="3">Helix-turn-helix protein</fullName>
    </submittedName>
</protein>
<dbReference type="InterPro" id="IPR001387">
    <property type="entry name" value="Cro/C1-type_HTH"/>
</dbReference>
<dbReference type="Pfam" id="PF01381">
    <property type="entry name" value="HTH_3"/>
    <property type="match status" value="1"/>
</dbReference>
<dbReference type="Gene3D" id="1.25.40.10">
    <property type="entry name" value="Tetratricopeptide repeat domain"/>
    <property type="match status" value="2"/>
</dbReference>
<dbReference type="SMART" id="SM00530">
    <property type="entry name" value="HTH_XRE"/>
    <property type="match status" value="1"/>
</dbReference>
<dbReference type="RefSeq" id="WP_127931759.1">
    <property type="nucleotide sequence ID" value="NZ_SAUN01000001.1"/>
</dbReference>
<dbReference type="Proteomes" id="UP000284824">
    <property type="component" value="Unassembled WGS sequence"/>
</dbReference>
<name>A0A438M0A7_9ACTN</name>
<dbReference type="OrthoDB" id="3675359at2"/>